<accession>A0AAN9EG13</accession>
<evidence type="ECO:0000313" key="9">
    <source>
        <dbReference type="EMBL" id="KAK7256543.1"/>
    </source>
</evidence>
<feature type="transmembrane region" description="Helical" evidence="8">
    <location>
        <begin position="12"/>
        <end position="40"/>
    </location>
</feature>
<feature type="transmembrane region" description="Helical" evidence="8">
    <location>
        <begin position="60"/>
        <end position="87"/>
    </location>
</feature>
<comment type="similarity">
    <text evidence="2">Belongs to the Mediator complex subunit 13 family.</text>
</comment>
<evidence type="ECO:0000256" key="1">
    <source>
        <dbReference type="ARBA" id="ARBA00004123"/>
    </source>
</evidence>
<gene>
    <name evidence="9" type="ORF">RIF29_29996</name>
</gene>
<dbReference type="Gene3D" id="3.40.50.1110">
    <property type="entry name" value="SGNH hydrolase"/>
    <property type="match status" value="1"/>
</dbReference>
<protein>
    <recommendedName>
        <fullName evidence="3">Mediator of RNA polymerase II transcription subunit 13</fullName>
    </recommendedName>
</protein>
<dbReference type="InterPro" id="IPR036514">
    <property type="entry name" value="SGNH_hydro_sf"/>
</dbReference>
<keyword evidence="6" id="KW-0804">Transcription</keyword>
<keyword evidence="8" id="KW-0472">Membrane</keyword>
<keyword evidence="10" id="KW-1185">Reference proteome</keyword>
<keyword evidence="8" id="KW-0812">Transmembrane</keyword>
<evidence type="ECO:0000256" key="7">
    <source>
        <dbReference type="ARBA" id="ARBA00023242"/>
    </source>
</evidence>
<evidence type="ECO:0000256" key="6">
    <source>
        <dbReference type="ARBA" id="ARBA00023163"/>
    </source>
</evidence>
<comment type="caution">
    <text evidence="9">The sequence shown here is derived from an EMBL/GenBank/DDBJ whole genome shotgun (WGS) entry which is preliminary data.</text>
</comment>
<dbReference type="GO" id="GO:0045944">
    <property type="term" value="P:positive regulation of transcription by RNA polymerase II"/>
    <property type="evidence" value="ECO:0007669"/>
    <property type="project" value="TreeGrafter"/>
</dbReference>
<evidence type="ECO:0000256" key="8">
    <source>
        <dbReference type="SAM" id="Phobius"/>
    </source>
</evidence>
<dbReference type="Proteomes" id="UP001372338">
    <property type="component" value="Unassembled WGS sequence"/>
</dbReference>
<evidence type="ECO:0000256" key="5">
    <source>
        <dbReference type="ARBA" id="ARBA00023015"/>
    </source>
</evidence>
<dbReference type="EMBL" id="JAYWIO010000006">
    <property type="protein sequence ID" value="KAK7256543.1"/>
    <property type="molecule type" value="Genomic_DNA"/>
</dbReference>
<keyword evidence="5" id="KW-0805">Transcription regulation</keyword>
<dbReference type="GO" id="GO:0003713">
    <property type="term" value="F:transcription coactivator activity"/>
    <property type="evidence" value="ECO:0007669"/>
    <property type="project" value="TreeGrafter"/>
</dbReference>
<comment type="subcellular location">
    <subcellularLocation>
        <location evidence="1">Nucleus</location>
    </subcellularLocation>
</comment>
<name>A0AAN9EG13_CROPI</name>
<evidence type="ECO:0000313" key="10">
    <source>
        <dbReference type="Proteomes" id="UP001372338"/>
    </source>
</evidence>
<proteinExistence type="inferred from homology"/>
<evidence type="ECO:0000256" key="2">
    <source>
        <dbReference type="ARBA" id="ARBA00009354"/>
    </source>
</evidence>
<sequence>MDLRGGGKVVTLVWIILIVATAVEICLTSIITTANANLVFQVESRWKGSKSLTPNRRCQLAYTAACYLVVSSVIYVSSPPLFSLLFYSSIPGGLHQISWFQFLPHEPDLTNPPADAATLLVLSSHLQLQKQGFLSSWTNSFVGPWDPSQGLHNPDEKIKLWLFIPGRHSSLLDNAHSAVSRLRVAELLFVQCTLKSISSKVLEALDNRPLSVRLKGLILLILHDCMKGSLAKTRVLYAFMEEIGSEEQVIIDAYVDAGLVLENDAKQRLKTKSPQVPGLFIFGDSLSDNGNNNNLATNAKSNFKPYGIDFPAGPTGRFTNGRTIIDIICKISNLRG</sequence>
<keyword evidence="8" id="KW-1133">Transmembrane helix</keyword>
<dbReference type="PANTHER" id="PTHR48249:SF3">
    <property type="entry name" value="MEDIATOR OF RNA POLYMERASE II TRANSCRIPTION SUBUNIT 13"/>
    <property type="match status" value="1"/>
</dbReference>
<evidence type="ECO:0000256" key="4">
    <source>
        <dbReference type="ARBA" id="ARBA00022491"/>
    </source>
</evidence>
<dbReference type="AlphaFoldDB" id="A0AAN9EG13"/>
<keyword evidence="4" id="KW-0678">Repressor</keyword>
<dbReference type="PANTHER" id="PTHR48249">
    <property type="entry name" value="MEDIATOR OF RNA POLYMERASE II TRANSCRIPTION SUBUNIT 13"/>
    <property type="match status" value="1"/>
</dbReference>
<dbReference type="InterPro" id="IPR051139">
    <property type="entry name" value="Mediator_complx_sub13"/>
</dbReference>
<keyword evidence="7" id="KW-0539">Nucleus</keyword>
<reference evidence="9 10" key="1">
    <citation type="submission" date="2024-01" db="EMBL/GenBank/DDBJ databases">
        <title>The genomes of 5 underutilized Papilionoideae crops provide insights into root nodulation and disease resistanc.</title>
        <authorList>
            <person name="Yuan L."/>
        </authorList>
    </citation>
    <scope>NUCLEOTIDE SEQUENCE [LARGE SCALE GENOMIC DNA]</scope>
    <source>
        <strain evidence="9">ZHUSHIDOU_FW_LH</strain>
        <tissue evidence="9">Leaf</tissue>
    </source>
</reference>
<evidence type="ECO:0000256" key="3">
    <source>
        <dbReference type="ARBA" id="ARBA00019618"/>
    </source>
</evidence>
<dbReference type="GO" id="GO:0016592">
    <property type="term" value="C:mediator complex"/>
    <property type="evidence" value="ECO:0007669"/>
    <property type="project" value="TreeGrafter"/>
</dbReference>
<organism evidence="9 10">
    <name type="scientific">Crotalaria pallida</name>
    <name type="common">Smooth rattlebox</name>
    <name type="synonym">Crotalaria striata</name>
    <dbReference type="NCBI Taxonomy" id="3830"/>
    <lineage>
        <taxon>Eukaryota</taxon>
        <taxon>Viridiplantae</taxon>
        <taxon>Streptophyta</taxon>
        <taxon>Embryophyta</taxon>
        <taxon>Tracheophyta</taxon>
        <taxon>Spermatophyta</taxon>
        <taxon>Magnoliopsida</taxon>
        <taxon>eudicotyledons</taxon>
        <taxon>Gunneridae</taxon>
        <taxon>Pentapetalae</taxon>
        <taxon>rosids</taxon>
        <taxon>fabids</taxon>
        <taxon>Fabales</taxon>
        <taxon>Fabaceae</taxon>
        <taxon>Papilionoideae</taxon>
        <taxon>50 kb inversion clade</taxon>
        <taxon>genistoids sensu lato</taxon>
        <taxon>core genistoids</taxon>
        <taxon>Crotalarieae</taxon>
        <taxon>Crotalaria</taxon>
    </lineage>
</organism>